<proteinExistence type="inferred from homology"/>
<evidence type="ECO:0008006" key="11">
    <source>
        <dbReference type="Google" id="ProtNLM"/>
    </source>
</evidence>
<feature type="binding site" description="axial binding residue" evidence="7">
    <location>
        <position position="425"/>
    </location>
    <ligand>
        <name>heme</name>
        <dbReference type="ChEBI" id="CHEBI:30413"/>
    </ligand>
    <ligandPart>
        <name>Fe</name>
        <dbReference type="ChEBI" id="CHEBI:18248"/>
    </ligandPart>
</feature>
<evidence type="ECO:0000256" key="8">
    <source>
        <dbReference type="RuleBase" id="RU000461"/>
    </source>
</evidence>
<dbReference type="GO" id="GO:0020037">
    <property type="term" value="F:heme binding"/>
    <property type="evidence" value="ECO:0007669"/>
    <property type="project" value="InterPro"/>
</dbReference>
<evidence type="ECO:0000313" key="9">
    <source>
        <dbReference type="EMBL" id="EKM48347.1"/>
    </source>
</evidence>
<dbReference type="InterPro" id="IPR002401">
    <property type="entry name" value="Cyt_P450_E_grp-I"/>
</dbReference>
<evidence type="ECO:0000256" key="3">
    <source>
        <dbReference type="ARBA" id="ARBA00022723"/>
    </source>
</evidence>
<dbReference type="PANTHER" id="PTHR24291">
    <property type="entry name" value="CYTOCHROME P450 FAMILY 4"/>
    <property type="match status" value="1"/>
</dbReference>
<reference evidence="9 10" key="1">
    <citation type="journal article" date="2012" name="BMC Genomics">
        <title>Comparative genomics of the white-rot fungi, Phanerochaete carnosa and P. chrysosporium, to elucidate the genetic basis of the distinct wood types they colonize.</title>
        <authorList>
            <person name="Suzuki H."/>
            <person name="MacDonald J."/>
            <person name="Syed K."/>
            <person name="Salamov A."/>
            <person name="Hori C."/>
            <person name="Aerts A."/>
            <person name="Henrissat B."/>
            <person name="Wiebenga A."/>
            <person name="vanKuyk P.A."/>
            <person name="Barry K."/>
            <person name="Lindquist E."/>
            <person name="LaButti K."/>
            <person name="Lapidus A."/>
            <person name="Lucas S."/>
            <person name="Coutinho P."/>
            <person name="Gong Y."/>
            <person name="Samejima M."/>
            <person name="Mahadevan R."/>
            <person name="Abou-Zaid M."/>
            <person name="de Vries R.P."/>
            <person name="Igarashi K."/>
            <person name="Yadav J.S."/>
            <person name="Grigoriev I.V."/>
            <person name="Master E.R."/>
        </authorList>
    </citation>
    <scope>NUCLEOTIDE SEQUENCE [LARGE SCALE GENOMIC DNA]</scope>
    <source>
        <strain evidence="9 10">HHB-10118-sp</strain>
    </source>
</reference>
<organism evidence="9 10">
    <name type="scientific">Phanerochaete carnosa (strain HHB-10118-sp)</name>
    <name type="common">White-rot fungus</name>
    <name type="synonym">Peniophora carnosa</name>
    <dbReference type="NCBI Taxonomy" id="650164"/>
    <lineage>
        <taxon>Eukaryota</taxon>
        <taxon>Fungi</taxon>
        <taxon>Dikarya</taxon>
        <taxon>Basidiomycota</taxon>
        <taxon>Agaricomycotina</taxon>
        <taxon>Agaricomycetes</taxon>
        <taxon>Polyporales</taxon>
        <taxon>Phanerochaetaceae</taxon>
        <taxon>Phanerochaete</taxon>
    </lineage>
</organism>
<dbReference type="Proteomes" id="UP000008370">
    <property type="component" value="Unassembled WGS sequence"/>
</dbReference>
<dbReference type="SUPFAM" id="SSF48264">
    <property type="entry name" value="Cytochrome P450"/>
    <property type="match status" value="1"/>
</dbReference>
<dbReference type="GeneID" id="18907565"/>
<keyword evidence="2 7" id="KW-0349">Heme</keyword>
<dbReference type="InterPro" id="IPR050196">
    <property type="entry name" value="Cytochrome_P450_Monoox"/>
</dbReference>
<comment type="similarity">
    <text evidence="1 8">Belongs to the cytochrome P450 family.</text>
</comment>
<gene>
    <name evidence="9" type="ORF">PHACADRAFT_109089</name>
</gene>
<evidence type="ECO:0000256" key="7">
    <source>
        <dbReference type="PIRSR" id="PIRSR602401-1"/>
    </source>
</evidence>
<dbReference type="PANTHER" id="PTHR24291:SF50">
    <property type="entry name" value="BIFUNCTIONAL ALBAFLAVENONE MONOOXYGENASE_TERPENE SYNTHASE"/>
    <property type="match status" value="1"/>
</dbReference>
<evidence type="ECO:0000256" key="4">
    <source>
        <dbReference type="ARBA" id="ARBA00023002"/>
    </source>
</evidence>
<dbReference type="EMBL" id="JH931159">
    <property type="protein sequence ID" value="EKM48347.1"/>
    <property type="molecule type" value="Genomic_DNA"/>
</dbReference>
<dbReference type="STRING" id="650164.K5WDX9"/>
<dbReference type="PRINTS" id="PR00463">
    <property type="entry name" value="EP450I"/>
</dbReference>
<dbReference type="GO" id="GO:0005506">
    <property type="term" value="F:iron ion binding"/>
    <property type="evidence" value="ECO:0007669"/>
    <property type="project" value="InterPro"/>
</dbReference>
<accession>K5WDX9</accession>
<evidence type="ECO:0000256" key="1">
    <source>
        <dbReference type="ARBA" id="ARBA00010617"/>
    </source>
</evidence>
<comment type="cofactor">
    <cofactor evidence="7">
        <name>heme</name>
        <dbReference type="ChEBI" id="CHEBI:30413"/>
    </cofactor>
</comment>
<dbReference type="InterPro" id="IPR017972">
    <property type="entry name" value="Cyt_P450_CS"/>
</dbReference>
<evidence type="ECO:0000256" key="2">
    <source>
        <dbReference type="ARBA" id="ARBA00022617"/>
    </source>
</evidence>
<evidence type="ECO:0000256" key="5">
    <source>
        <dbReference type="ARBA" id="ARBA00023004"/>
    </source>
</evidence>
<dbReference type="InParanoid" id="K5WDX9"/>
<dbReference type="Pfam" id="PF00067">
    <property type="entry name" value="p450"/>
    <property type="match status" value="1"/>
</dbReference>
<name>K5WDX9_PHACS</name>
<dbReference type="KEGG" id="pco:PHACADRAFT_109089"/>
<keyword evidence="10" id="KW-1185">Reference proteome</keyword>
<dbReference type="HOGENOM" id="CLU_001570_25_0_1"/>
<evidence type="ECO:0000313" key="10">
    <source>
        <dbReference type="Proteomes" id="UP000008370"/>
    </source>
</evidence>
<feature type="non-terminal residue" evidence="9">
    <location>
        <position position="487"/>
    </location>
</feature>
<keyword evidence="3 7" id="KW-0479">Metal-binding</keyword>
<dbReference type="InterPro" id="IPR001128">
    <property type="entry name" value="Cyt_P450"/>
</dbReference>
<evidence type="ECO:0000256" key="6">
    <source>
        <dbReference type="ARBA" id="ARBA00023033"/>
    </source>
</evidence>
<sequence length="487" mass="55622">LGHLPGLRSLVTPISPFGAAIPTCWLNPGLNWQWHWRQQVYSRAGTETISALPYLFGQPTVYTSSLEVARQVVSIKGQFFKEYSTSHKLMAPCRVWGPNVFAANGDDWKRHIRIIAPAFCPATYATVWEETSRVFDEMETEEGWLERSTVGIPAINSYTYKFALILISACGFGNPLSWTARESSPGRMSFATALEIISKHHIARILLPQWAYSLPIKWVQDLSTAVDAMNQFMREMINERRRDLTSGHVNHKDILTLMIKSNEGEDKFMMDDSELIGNTFILLLAGHDTTSKTLNAATGFLGLYENFQEEVYREIMEVMPTDADVTFENSARLTKVRSCFLEASRLFSAVQMMIRDTTEDVVLSNVGPNNDGLLPLKRDTCVVVDLVGLHYNPRLFPDPEAFKPEQWYDAHDNDLTTFSFGSRSCIGRRFAIAEGVCFLSKLLRHWKVRIITKKGETREEWRRRVMRGYMDMNLGVRDVPIRLVRRE</sequence>
<dbReference type="RefSeq" id="XP_007403101.1">
    <property type="nucleotide sequence ID" value="XM_007403039.1"/>
</dbReference>
<protein>
    <recommendedName>
        <fullName evidence="11">Cytochrome P450</fullName>
    </recommendedName>
</protein>
<dbReference type="InterPro" id="IPR036396">
    <property type="entry name" value="Cyt_P450_sf"/>
</dbReference>
<dbReference type="AlphaFoldDB" id="K5WDX9"/>
<dbReference type="GO" id="GO:0004497">
    <property type="term" value="F:monooxygenase activity"/>
    <property type="evidence" value="ECO:0007669"/>
    <property type="project" value="UniProtKB-KW"/>
</dbReference>
<keyword evidence="5 7" id="KW-0408">Iron</keyword>
<dbReference type="PROSITE" id="PS00086">
    <property type="entry name" value="CYTOCHROME_P450"/>
    <property type="match status" value="1"/>
</dbReference>
<dbReference type="OrthoDB" id="1470350at2759"/>
<keyword evidence="6 8" id="KW-0503">Monooxygenase</keyword>
<keyword evidence="4 8" id="KW-0560">Oxidoreductase</keyword>
<dbReference type="Gene3D" id="1.10.630.10">
    <property type="entry name" value="Cytochrome P450"/>
    <property type="match status" value="1"/>
</dbReference>
<dbReference type="GO" id="GO:0016705">
    <property type="term" value="F:oxidoreductase activity, acting on paired donors, with incorporation or reduction of molecular oxygen"/>
    <property type="evidence" value="ECO:0007669"/>
    <property type="project" value="InterPro"/>
</dbReference>